<evidence type="ECO:0000256" key="5">
    <source>
        <dbReference type="ARBA" id="ARBA00022692"/>
    </source>
</evidence>
<dbReference type="SUPFAM" id="SSF81321">
    <property type="entry name" value="Family A G protein-coupled receptor-like"/>
    <property type="match status" value="1"/>
</dbReference>
<reference evidence="16" key="2">
    <citation type="journal article" date="2013" name="Nat. Commun.">
        <title>Genome of the Chinese tree shrew.</title>
        <authorList>
            <person name="Fan Y."/>
            <person name="Huang Z.Y."/>
            <person name="Cao C.C."/>
            <person name="Chen C.S."/>
            <person name="Chen Y.X."/>
            <person name="Fan D.D."/>
            <person name="He J."/>
            <person name="Hou H.L."/>
            <person name="Hu L."/>
            <person name="Hu X.T."/>
            <person name="Jiang X.T."/>
            <person name="Lai R."/>
            <person name="Lang Y.S."/>
            <person name="Liang B."/>
            <person name="Liao S.G."/>
            <person name="Mu D."/>
            <person name="Ma Y.Y."/>
            <person name="Niu Y.Y."/>
            <person name="Sun X.Q."/>
            <person name="Xia J.Q."/>
            <person name="Xiao J."/>
            <person name="Xiong Z.Q."/>
            <person name="Xu L."/>
            <person name="Yang L."/>
            <person name="Zhang Y."/>
            <person name="Zhao W."/>
            <person name="Zhao X.D."/>
            <person name="Zheng Y.T."/>
            <person name="Zhou J.M."/>
            <person name="Zhu Y.B."/>
            <person name="Zhang G.J."/>
            <person name="Wang J."/>
            <person name="Yao Y.G."/>
        </authorList>
    </citation>
    <scope>NUCLEOTIDE SEQUENCE [LARGE SCALE GENOMIC DNA]</scope>
</reference>
<evidence type="ECO:0000256" key="10">
    <source>
        <dbReference type="ARBA" id="ARBA00023224"/>
    </source>
</evidence>
<organism evidence="15 16">
    <name type="scientific">Tupaia chinensis</name>
    <name type="common">Chinese tree shrew</name>
    <name type="synonym">Tupaia belangeri chinensis</name>
    <dbReference type="NCBI Taxonomy" id="246437"/>
    <lineage>
        <taxon>Eukaryota</taxon>
        <taxon>Metazoa</taxon>
        <taxon>Chordata</taxon>
        <taxon>Craniata</taxon>
        <taxon>Vertebrata</taxon>
        <taxon>Euteleostomi</taxon>
        <taxon>Mammalia</taxon>
        <taxon>Eutheria</taxon>
        <taxon>Euarchontoglires</taxon>
        <taxon>Scandentia</taxon>
        <taxon>Tupaiidae</taxon>
        <taxon>Tupaia</taxon>
    </lineage>
</organism>
<evidence type="ECO:0000256" key="2">
    <source>
        <dbReference type="ARBA" id="ARBA00007376"/>
    </source>
</evidence>
<accession>L9JAE3</accession>
<gene>
    <name evidence="15" type="ORF">TREES_T100001087</name>
</gene>
<evidence type="ECO:0000256" key="6">
    <source>
        <dbReference type="ARBA" id="ARBA00022989"/>
    </source>
</evidence>
<feature type="transmembrane region" description="Helical" evidence="13">
    <location>
        <begin position="90"/>
        <end position="116"/>
    </location>
</feature>
<evidence type="ECO:0000256" key="4">
    <source>
        <dbReference type="ARBA" id="ARBA00022606"/>
    </source>
</evidence>
<evidence type="ECO:0000256" key="1">
    <source>
        <dbReference type="ARBA" id="ARBA00004141"/>
    </source>
</evidence>
<keyword evidence="9 12" id="KW-0675">Receptor</keyword>
<dbReference type="FunCoup" id="L9JAE3">
    <property type="interactions" value="119"/>
</dbReference>
<dbReference type="OrthoDB" id="8876749at2759"/>
<dbReference type="GO" id="GO:0004930">
    <property type="term" value="F:G protein-coupled receptor activity"/>
    <property type="evidence" value="ECO:0007669"/>
    <property type="project" value="UniProtKB-KW"/>
</dbReference>
<feature type="transmembrane region" description="Helical" evidence="13">
    <location>
        <begin position="261"/>
        <end position="280"/>
    </location>
</feature>
<dbReference type="AlphaFoldDB" id="L9JAE3"/>
<dbReference type="CDD" id="cd15017">
    <property type="entry name" value="7tm_TAS2R16"/>
    <property type="match status" value="1"/>
</dbReference>
<comment type="similarity">
    <text evidence="2 11">Belongs to the G-protein coupled receptor T2R family.</text>
</comment>
<dbReference type="Proteomes" id="UP000011518">
    <property type="component" value="Unassembled WGS sequence"/>
</dbReference>
<feature type="transmembrane region" description="Helical" evidence="13">
    <location>
        <begin position="128"/>
        <end position="150"/>
    </location>
</feature>
<dbReference type="InParanoid" id="L9JAE3"/>
<dbReference type="InterPro" id="IPR007960">
    <property type="entry name" value="TAS2R"/>
</dbReference>
<evidence type="ECO:0000256" key="12">
    <source>
        <dbReference type="RuleBase" id="RU004424"/>
    </source>
</evidence>
<evidence type="ECO:0000256" key="7">
    <source>
        <dbReference type="ARBA" id="ARBA00023040"/>
    </source>
</evidence>
<dbReference type="Gene3D" id="1.20.1070.10">
    <property type="entry name" value="Rhodopsin 7-helix transmembrane proteins"/>
    <property type="match status" value="1"/>
</dbReference>
<evidence type="ECO:0000313" key="16">
    <source>
        <dbReference type="Proteomes" id="UP000011518"/>
    </source>
</evidence>
<feature type="signal peptide" evidence="14">
    <location>
        <begin position="1"/>
        <end position="19"/>
    </location>
</feature>
<dbReference type="PANTHER" id="PTHR11394:SF69">
    <property type="entry name" value="TASTE RECEPTOR TYPE 2 MEMBER 134"/>
    <property type="match status" value="1"/>
</dbReference>
<dbReference type="GO" id="GO:0033038">
    <property type="term" value="F:bitter taste receptor activity"/>
    <property type="evidence" value="ECO:0007669"/>
    <property type="project" value="InterPro"/>
</dbReference>
<evidence type="ECO:0000256" key="14">
    <source>
        <dbReference type="SAM" id="SignalP"/>
    </source>
</evidence>
<keyword evidence="5 12" id="KW-0812">Transmembrane</keyword>
<keyword evidence="8 12" id="KW-0472">Membrane</keyword>
<dbReference type="eggNOG" id="ENOG502S2SI">
    <property type="taxonomic scope" value="Eukaryota"/>
</dbReference>
<evidence type="ECO:0000256" key="9">
    <source>
        <dbReference type="ARBA" id="ARBA00023170"/>
    </source>
</evidence>
<dbReference type="EMBL" id="KB321105">
    <property type="protein sequence ID" value="ELW47545.1"/>
    <property type="molecule type" value="Genomic_DNA"/>
</dbReference>
<feature type="transmembrane region" description="Helical" evidence="13">
    <location>
        <begin position="177"/>
        <end position="203"/>
    </location>
</feature>
<evidence type="ECO:0000256" key="11">
    <source>
        <dbReference type="RuleBase" id="RU004423"/>
    </source>
</evidence>
<dbReference type="Pfam" id="PF05296">
    <property type="entry name" value="TAS2R"/>
    <property type="match status" value="1"/>
</dbReference>
<name>L9JAE3_TUPCH</name>
<proteinExistence type="inferred from homology"/>
<dbReference type="GO" id="GO:0016020">
    <property type="term" value="C:membrane"/>
    <property type="evidence" value="ECO:0007669"/>
    <property type="project" value="UniProtKB-SubCell"/>
</dbReference>
<keyword evidence="16" id="KW-1185">Reference proteome</keyword>
<evidence type="ECO:0000256" key="13">
    <source>
        <dbReference type="SAM" id="Phobius"/>
    </source>
</evidence>
<dbReference type="FunFam" id="1.20.1070.10:FF:000055">
    <property type="entry name" value="Taste receptor type 2"/>
    <property type="match status" value="1"/>
</dbReference>
<keyword evidence="4 12" id="KW-0716">Sensory transduction</keyword>
<comment type="subcellular location">
    <subcellularLocation>
        <location evidence="1 12">Membrane</location>
        <topology evidence="1 12">Multi-pass membrane protein</topology>
    </subcellularLocation>
</comment>
<feature type="transmembrane region" description="Helical" evidence="13">
    <location>
        <begin position="232"/>
        <end position="255"/>
    </location>
</feature>
<protein>
    <recommendedName>
        <fullName evidence="12">Taste receptor type 2</fullName>
    </recommendedName>
</protein>
<evidence type="ECO:0000256" key="3">
    <source>
        <dbReference type="ARBA" id="ARBA00022480"/>
    </source>
</evidence>
<keyword evidence="6 13" id="KW-1133">Transmembrane helix</keyword>
<keyword evidence="14" id="KW-0732">Signal</keyword>
<keyword evidence="10 12" id="KW-0807">Transducer</keyword>
<keyword evidence="3 12" id="KW-0919">Taste</keyword>
<feature type="chain" id="PRO_5003999477" description="Taste receptor type 2" evidence="14">
    <location>
        <begin position="20"/>
        <end position="293"/>
    </location>
</feature>
<keyword evidence="7 12" id="KW-0297">G-protein coupled receptor</keyword>
<evidence type="ECO:0000256" key="8">
    <source>
        <dbReference type="ARBA" id="ARBA00023136"/>
    </source>
</evidence>
<sequence>MPSSLMLVFMVIFFLESLAAMLQNGFMAAVLCREWARGRALPTGDMIVACLAASRLCVHGTAIVNNLLASFVLCCNFHYFNVLWDFTNTLMFWLTAWLAVFYCVKISSFSHPVFVWLKWRISRMVPKLLQGSLALSVLSLISSITTNTMFAEITASQDSQGNNTLAVTLRTFHQHYFLSHMVVVVSIPFLLFLVSTLLLMFSLRRHLGQMRNRKPGPCDPSTQAHTTALKSLTFFLISYTSYFLFLIISTLRLAIYNHWHWVWEAVTYTGLSLHSTILVLSSPKLRKALKGRL</sequence>
<evidence type="ECO:0000313" key="15">
    <source>
        <dbReference type="EMBL" id="ELW47545.1"/>
    </source>
</evidence>
<dbReference type="KEGG" id="tup:102476552"/>
<reference evidence="16" key="1">
    <citation type="submission" date="2012-07" db="EMBL/GenBank/DDBJ databases">
        <title>Genome of the Chinese tree shrew, a rising model animal genetically related to primates.</title>
        <authorList>
            <person name="Zhang G."/>
            <person name="Fan Y."/>
            <person name="Yao Y."/>
            <person name="Huang Z."/>
        </authorList>
    </citation>
    <scope>NUCLEOTIDE SEQUENCE [LARGE SCALE GENOMIC DNA]</scope>
</reference>
<dbReference type="PANTHER" id="PTHR11394">
    <property type="entry name" value="TASTE RECEPTOR TYPE 2"/>
    <property type="match status" value="1"/>
</dbReference>